<keyword evidence="7" id="KW-1015">Disulfide bond</keyword>
<evidence type="ECO:0000313" key="12">
    <source>
        <dbReference type="Proteomes" id="UP000502823"/>
    </source>
</evidence>
<dbReference type="Pfam" id="PF03137">
    <property type="entry name" value="OATP"/>
    <property type="match status" value="1"/>
</dbReference>
<keyword evidence="3" id="KW-1003">Cell membrane</keyword>
<sequence>MADTCGLGPCFRPAWLRKYATARTFLIVYGLLGTVQSMAYIYFVATLTTLEKRFKIPSKTTGIVLSGNEISQILLSLTLSYYGGQGNRPLWIAWGVAFSGLSCYILVLPHIVYGPGKNALALTEEYLDTHFYNVTSQNDSVAVCSADSYEQTCEDMPSVMPLILIFLSQFVLGIGSTLYYALGQPYLDDNVQKTRTPMMLGWVLAFRTLGPAVGFGLGAACLRVYIDPTVTPVITSRDPRWLGAWWLGWIILGTAMLLFSFVIALFPKRLPRPAPSRGPSVSRRDSRNNTKQLPNEEQPLTKAMLSDFMPIDPTALRRLLKNKLLMANIMAGVFYILGAAGYMTYPVKYMETQFQKSPAQANIIAGVPAILATLAGFLISGCVISRFKPRASLVLGWSVVVGCVYIAGEILFIFLGCEDNGLHGFQSTGADLKLINDCNTDCHCDNLKYTPVCSETNAVTYYSACHAGCSYMFNNSRGFGNCTCLASPNLLSTTGGISDTNSTDTMNMVTAGPCAVNCGYRFIIFLIVTFTMHGLGSSGKIGNILVNYRCVAPEDKSFAQGLSLVIVSLLAFIPGPIIYGAIIDGACLVWDETCGKKGNCWLYHKDDFRLYLNTTAAGMSGRQLPCHQYTRMGSELHKQLHLDHGVKLSCYVCKAECSLEPELVFHYSGSATGCNGVVAWERAGVVRGNRRKKSNGRRREKHFTSAEEITSTVIIKPHTFAYHSIRIYDLSQITVYKDGTNFVMKTEKL</sequence>
<keyword evidence="5 8" id="KW-1133">Transmembrane helix</keyword>
<evidence type="ECO:0000256" key="6">
    <source>
        <dbReference type="ARBA" id="ARBA00023136"/>
    </source>
</evidence>
<evidence type="ECO:0000256" key="3">
    <source>
        <dbReference type="ARBA" id="ARBA00022475"/>
    </source>
</evidence>
<organism evidence="11 12">
    <name type="scientific">Coptotermes formosanus</name>
    <name type="common">Formosan subterranean termite</name>
    <dbReference type="NCBI Taxonomy" id="36987"/>
    <lineage>
        <taxon>Eukaryota</taxon>
        <taxon>Metazoa</taxon>
        <taxon>Ecdysozoa</taxon>
        <taxon>Arthropoda</taxon>
        <taxon>Hexapoda</taxon>
        <taxon>Insecta</taxon>
        <taxon>Pterygota</taxon>
        <taxon>Neoptera</taxon>
        <taxon>Polyneoptera</taxon>
        <taxon>Dictyoptera</taxon>
        <taxon>Blattodea</taxon>
        <taxon>Blattoidea</taxon>
        <taxon>Termitoidae</taxon>
        <taxon>Rhinotermitidae</taxon>
        <taxon>Coptotermes</taxon>
    </lineage>
</organism>
<dbReference type="SUPFAM" id="SSF103473">
    <property type="entry name" value="MFS general substrate transporter"/>
    <property type="match status" value="1"/>
</dbReference>
<feature type="transmembrane region" description="Helical" evidence="8">
    <location>
        <begin position="202"/>
        <end position="226"/>
    </location>
</feature>
<comment type="subcellular location">
    <subcellularLocation>
        <location evidence="1 8">Cell membrane</location>
        <topology evidence="1 8">Multi-pass membrane protein</topology>
    </subcellularLocation>
</comment>
<dbReference type="EMBL" id="BLKM01009062">
    <property type="protein sequence ID" value="GFG35685.1"/>
    <property type="molecule type" value="Genomic_DNA"/>
</dbReference>
<comment type="similarity">
    <text evidence="2 8">Belongs to the organo anion transporter (TC 2.A.60) family.</text>
</comment>
<dbReference type="GO" id="GO:0006811">
    <property type="term" value="P:monoatomic ion transport"/>
    <property type="evidence" value="ECO:0007669"/>
    <property type="project" value="UniProtKB-KW"/>
</dbReference>
<dbReference type="InterPro" id="IPR004156">
    <property type="entry name" value="OATP"/>
</dbReference>
<dbReference type="PANTHER" id="PTHR11388">
    <property type="entry name" value="ORGANIC ANION TRANSPORTER"/>
    <property type="match status" value="1"/>
</dbReference>
<dbReference type="Proteomes" id="UP000502823">
    <property type="component" value="Unassembled WGS sequence"/>
</dbReference>
<feature type="transmembrane region" description="Helical" evidence="8">
    <location>
        <begin position="363"/>
        <end position="384"/>
    </location>
</feature>
<protein>
    <recommendedName>
        <fullName evidence="8">Solute carrier organic anion transporter family member</fullName>
    </recommendedName>
</protein>
<keyword evidence="12" id="KW-1185">Reference proteome</keyword>
<comment type="caution">
    <text evidence="11">The sequence shown here is derived from an EMBL/GenBank/DDBJ whole genome shotgun (WGS) entry which is preliminary data.</text>
</comment>
<dbReference type="GO" id="GO:0043252">
    <property type="term" value="P:sodium-independent organic anion transport"/>
    <property type="evidence" value="ECO:0007669"/>
    <property type="project" value="TreeGrafter"/>
</dbReference>
<dbReference type="FunCoup" id="A0A6L2PYY1">
    <property type="interactions" value="1"/>
</dbReference>
<proteinExistence type="inferred from homology"/>
<keyword evidence="6 8" id="KW-0472">Membrane</keyword>
<dbReference type="InParanoid" id="A0A6L2PYY1"/>
<feature type="transmembrane region" description="Helical" evidence="8">
    <location>
        <begin position="159"/>
        <end position="182"/>
    </location>
</feature>
<feature type="transmembrane region" description="Helical" evidence="8">
    <location>
        <begin position="246"/>
        <end position="267"/>
    </location>
</feature>
<dbReference type="AlphaFoldDB" id="A0A6L2PYY1"/>
<evidence type="ECO:0000256" key="2">
    <source>
        <dbReference type="ARBA" id="ARBA00009657"/>
    </source>
</evidence>
<dbReference type="GO" id="GO:0015347">
    <property type="term" value="F:sodium-independent organic anion transmembrane transporter activity"/>
    <property type="evidence" value="ECO:0007669"/>
    <property type="project" value="TreeGrafter"/>
</dbReference>
<feature type="domain" description="Kazal-like" evidence="10">
    <location>
        <begin position="432"/>
        <end position="483"/>
    </location>
</feature>
<feature type="transmembrane region" description="Helical" evidence="8">
    <location>
        <begin position="63"/>
        <end position="83"/>
    </location>
</feature>
<evidence type="ECO:0000256" key="4">
    <source>
        <dbReference type="ARBA" id="ARBA00022692"/>
    </source>
</evidence>
<dbReference type="InterPro" id="IPR036259">
    <property type="entry name" value="MFS_trans_sf"/>
</dbReference>
<evidence type="ECO:0000256" key="1">
    <source>
        <dbReference type="ARBA" id="ARBA00004651"/>
    </source>
</evidence>
<name>A0A6L2PYY1_COPFO</name>
<feature type="transmembrane region" description="Helical" evidence="8">
    <location>
        <begin position="391"/>
        <end position="415"/>
    </location>
</feature>
<dbReference type="Gene3D" id="1.20.1250.20">
    <property type="entry name" value="MFS general substrate transporter like domains"/>
    <property type="match status" value="1"/>
</dbReference>
<dbReference type="CDD" id="cd17336">
    <property type="entry name" value="MFS_SLCO_OATP"/>
    <property type="match status" value="1"/>
</dbReference>
<keyword evidence="8" id="KW-0813">Transport</keyword>
<feature type="transmembrane region" description="Helical" evidence="8">
    <location>
        <begin position="25"/>
        <end position="43"/>
    </location>
</feature>
<evidence type="ECO:0000256" key="9">
    <source>
        <dbReference type="SAM" id="MobiDB-lite"/>
    </source>
</evidence>
<feature type="transmembrane region" description="Helical" evidence="8">
    <location>
        <begin position="324"/>
        <end position="343"/>
    </location>
</feature>
<dbReference type="PANTHER" id="PTHR11388:SF131">
    <property type="entry name" value="SOLUTE CARRIER ORGANIC ANION TRANSPORTER FAMILY MEMBER"/>
    <property type="match status" value="1"/>
</dbReference>
<accession>A0A6L2PYY1</accession>
<dbReference type="InterPro" id="IPR002350">
    <property type="entry name" value="Kazal_dom"/>
</dbReference>
<gene>
    <name evidence="11" type="ORF">Cfor_12786</name>
</gene>
<keyword evidence="8" id="KW-0406">Ion transport</keyword>
<dbReference type="OrthoDB" id="5062115at2759"/>
<dbReference type="GO" id="GO:0005886">
    <property type="term" value="C:plasma membrane"/>
    <property type="evidence" value="ECO:0007669"/>
    <property type="project" value="UniProtKB-SubCell"/>
</dbReference>
<comment type="caution">
    <text evidence="8">Lacks conserved residue(s) required for the propagation of feature annotation.</text>
</comment>
<reference evidence="12" key="1">
    <citation type="submission" date="2020-01" db="EMBL/GenBank/DDBJ databases">
        <title>Draft genome sequence of the Termite Coptotermes fromosanus.</title>
        <authorList>
            <person name="Itakura S."/>
            <person name="Yosikawa Y."/>
            <person name="Umezawa K."/>
        </authorList>
    </citation>
    <scope>NUCLEOTIDE SEQUENCE [LARGE SCALE GENOMIC DNA]</scope>
</reference>
<feature type="region of interest" description="Disordered" evidence="9">
    <location>
        <begin position="273"/>
        <end position="296"/>
    </location>
</feature>
<feature type="transmembrane region" description="Helical" evidence="8">
    <location>
        <begin position="90"/>
        <end position="112"/>
    </location>
</feature>
<evidence type="ECO:0000256" key="8">
    <source>
        <dbReference type="RuleBase" id="RU362056"/>
    </source>
</evidence>
<evidence type="ECO:0000259" key="10">
    <source>
        <dbReference type="PROSITE" id="PS51465"/>
    </source>
</evidence>
<evidence type="ECO:0000256" key="7">
    <source>
        <dbReference type="ARBA" id="ARBA00023157"/>
    </source>
</evidence>
<evidence type="ECO:0000256" key="5">
    <source>
        <dbReference type="ARBA" id="ARBA00022989"/>
    </source>
</evidence>
<evidence type="ECO:0000313" key="11">
    <source>
        <dbReference type="EMBL" id="GFG35685.1"/>
    </source>
</evidence>
<dbReference type="PROSITE" id="PS51465">
    <property type="entry name" value="KAZAL_2"/>
    <property type="match status" value="1"/>
</dbReference>
<keyword evidence="4 8" id="KW-0812">Transmembrane</keyword>
<dbReference type="NCBIfam" id="TIGR00805">
    <property type="entry name" value="oat"/>
    <property type="match status" value="1"/>
</dbReference>